<keyword evidence="2" id="KW-1185">Reference proteome</keyword>
<evidence type="ECO:0000313" key="1">
    <source>
        <dbReference type="EMBL" id="GMQ64850.1"/>
    </source>
</evidence>
<dbReference type="Proteomes" id="UP001374599">
    <property type="component" value="Unassembled WGS sequence"/>
</dbReference>
<accession>A0ACB5UQM5</accession>
<sequence length="62" mass="7600">MKNIDKLQDVLEMEITDFMHYNEYLVRINKPEIRQLLTQLRDEHMMEITELQQQIHVLMGNQ</sequence>
<name>A0ACB5UQM5_9FIRM</name>
<evidence type="ECO:0000313" key="2">
    <source>
        <dbReference type="Proteomes" id="UP001374599"/>
    </source>
</evidence>
<dbReference type="EMBL" id="BTPU01000084">
    <property type="protein sequence ID" value="GMQ64850.1"/>
    <property type="molecule type" value="Genomic_DNA"/>
</dbReference>
<protein>
    <submittedName>
        <fullName evidence="1">Uncharacterized protein</fullName>
    </submittedName>
</protein>
<proteinExistence type="predicted"/>
<comment type="caution">
    <text evidence="1">The sequence shown here is derived from an EMBL/GenBank/DDBJ whole genome shotgun (WGS) entry which is preliminary data.</text>
</comment>
<reference evidence="1" key="1">
    <citation type="submission" date="2023-09" db="EMBL/GenBank/DDBJ databases">
        <title>Vallitalea sediminicola and Vallitalea maricola sp. nov., anaerobic bacteria isolated from marine sediment.</title>
        <authorList>
            <person name="Hirano S."/>
            <person name="Maeda A."/>
            <person name="Terahara T."/>
            <person name="Mori K."/>
            <person name="Hamada M."/>
            <person name="Matsumoto R."/>
            <person name="Kobayashi T."/>
        </authorList>
    </citation>
    <scope>NUCLEOTIDE SEQUENCE</scope>
    <source>
        <strain evidence="1">AN17-2</strain>
    </source>
</reference>
<gene>
    <name evidence="1" type="ORF">AN2V17_40900</name>
</gene>
<organism evidence="1 2">
    <name type="scientific">Vallitalea maricola</name>
    <dbReference type="NCBI Taxonomy" id="3074433"/>
    <lineage>
        <taxon>Bacteria</taxon>
        <taxon>Bacillati</taxon>
        <taxon>Bacillota</taxon>
        <taxon>Clostridia</taxon>
        <taxon>Lachnospirales</taxon>
        <taxon>Vallitaleaceae</taxon>
        <taxon>Vallitalea</taxon>
    </lineage>
</organism>